<feature type="binding site" evidence="3">
    <location>
        <position position="309"/>
    </location>
    <ligand>
        <name>Mg(2+)</name>
        <dbReference type="ChEBI" id="CHEBI:18420"/>
        <label>1</label>
    </ligand>
</feature>
<dbReference type="OrthoDB" id="9798107at2"/>
<evidence type="ECO:0000256" key="2">
    <source>
        <dbReference type="ARBA" id="ARBA00022801"/>
    </source>
</evidence>
<keyword evidence="3" id="KW-0479">Metal-binding</keyword>
<name>A0A174ZF96_9FIRM</name>
<dbReference type="InterPro" id="IPR005502">
    <property type="entry name" value="Ribosyl_crysJ1"/>
</dbReference>
<evidence type="ECO:0000313" key="5">
    <source>
        <dbReference type="Proteomes" id="UP000095662"/>
    </source>
</evidence>
<evidence type="ECO:0000313" key="4">
    <source>
        <dbReference type="EMBL" id="CUQ86073.1"/>
    </source>
</evidence>
<dbReference type="PANTHER" id="PTHR16222">
    <property type="entry name" value="ADP-RIBOSYLGLYCOHYDROLASE"/>
    <property type="match status" value="1"/>
</dbReference>
<comment type="cofactor">
    <cofactor evidence="3">
        <name>Mg(2+)</name>
        <dbReference type="ChEBI" id="CHEBI:18420"/>
    </cofactor>
    <text evidence="3">Binds 2 magnesium ions per subunit.</text>
</comment>
<dbReference type="InterPro" id="IPR036705">
    <property type="entry name" value="Ribosyl_crysJ1_sf"/>
</dbReference>
<accession>A0A174ZF96</accession>
<comment type="similarity">
    <text evidence="1">Belongs to the ADP-ribosylglycohydrolase family.</text>
</comment>
<keyword evidence="2 4" id="KW-0378">Hydrolase</keyword>
<protein>
    <submittedName>
        <fullName evidence="4">ADP-ribosyl-[dinitrogen reductase] hydrolase</fullName>
    </submittedName>
</protein>
<dbReference type="PANTHER" id="PTHR16222:SF24">
    <property type="entry name" value="ADP-RIBOSYLHYDROLASE ARH3"/>
    <property type="match status" value="1"/>
</dbReference>
<dbReference type="InterPro" id="IPR050792">
    <property type="entry name" value="ADP-ribosylglycohydrolase"/>
</dbReference>
<evidence type="ECO:0000256" key="3">
    <source>
        <dbReference type="PIRSR" id="PIRSR605502-1"/>
    </source>
</evidence>
<dbReference type="STRING" id="39492.ERS852540_01225"/>
<dbReference type="Pfam" id="PF03747">
    <property type="entry name" value="ADP_ribosyl_GH"/>
    <property type="match status" value="1"/>
</dbReference>
<dbReference type="EMBL" id="CZBY01000008">
    <property type="protein sequence ID" value="CUQ86073.1"/>
    <property type="molecule type" value="Genomic_DNA"/>
</dbReference>
<dbReference type="SUPFAM" id="SSF101478">
    <property type="entry name" value="ADP-ribosylglycohydrolase"/>
    <property type="match status" value="1"/>
</dbReference>
<proteinExistence type="inferred from homology"/>
<keyword evidence="3" id="KW-0460">Magnesium</keyword>
<dbReference type="GO" id="GO:0046872">
    <property type="term" value="F:metal ion binding"/>
    <property type="evidence" value="ECO:0007669"/>
    <property type="project" value="UniProtKB-KW"/>
</dbReference>
<feature type="binding site" evidence="3">
    <location>
        <position position="61"/>
    </location>
    <ligand>
        <name>Mg(2+)</name>
        <dbReference type="ChEBI" id="CHEBI:18420"/>
        <label>1</label>
    </ligand>
</feature>
<dbReference type="GO" id="GO:0016787">
    <property type="term" value="F:hydrolase activity"/>
    <property type="evidence" value="ECO:0007669"/>
    <property type="project" value="UniProtKB-KW"/>
</dbReference>
<organism evidence="4 5">
    <name type="scientific">[Eubacterium] siraeum</name>
    <dbReference type="NCBI Taxonomy" id="39492"/>
    <lineage>
        <taxon>Bacteria</taxon>
        <taxon>Bacillati</taxon>
        <taxon>Bacillota</taxon>
        <taxon>Clostridia</taxon>
        <taxon>Eubacteriales</taxon>
        <taxon>Oscillospiraceae</taxon>
        <taxon>Oscillospiraceae incertae sedis</taxon>
    </lineage>
</organism>
<gene>
    <name evidence="4" type="ORF">ERS852540_01225</name>
</gene>
<dbReference type="AlphaFoldDB" id="A0A174ZF96"/>
<feature type="binding site" evidence="3">
    <location>
        <position position="62"/>
    </location>
    <ligand>
        <name>Mg(2+)</name>
        <dbReference type="ChEBI" id="CHEBI:18420"/>
        <label>1</label>
    </ligand>
</feature>
<dbReference type="Gene3D" id="1.10.4080.10">
    <property type="entry name" value="ADP-ribosylation/Crystallin J1"/>
    <property type="match status" value="1"/>
</dbReference>
<evidence type="ECO:0000256" key="1">
    <source>
        <dbReference type="ARBA" id="ARBA00010702"/>
    </source>
</evidence>
<reference evidence="4 5" key="1">
    <citation type="submission" date="2015-09" db="EMBL/GenBank/DDBJ databases">
        <authorList>
            <consortium name="Pathogen Informatics"/>
        </authorList>
    </citation>
    <scope>NUCLEOTIDE SEQUENCE [LARGE SCALE GENOMIC DNA]</scope>
    <source>
        <strain evidence="4 5">2789STDY5834928</strain>
    </source>
</reference>
<sequence>MANKKLYKKERFSGCIVGAAAGDAFGSPVKTLTRSQIKDLYGKKGILKLSPEKRQKNARISDETQMMLFTAHGILWADAAGLRTGEANCADYVFLALQQWLYSQTGGTSSIDLQWILDDNETGFPCDLLGISAFCKKRNPTKQLVQTLAGIKSENDYGRKRRPINQNKLFDCLPRAIPAGLYFYSEPELAFSVGCDLAAITHSHPTGYLATGCLSAIIAFICKGNTIERSVLNTMKILKEHDGFEECFAALDKALSLLDEETSPLTDVAELGNGSTADSALAIGVYCACVHYDYLSAVQLAANQDGISDICAFIAGALKGALLGYSEIPSGFVKKLQFAELIKDYAGRMTKAAPKGFMKK</sequence>
<dbReference type="Proteomes" id="UP000095662">
    <property type="component" value="Unassembled WGS sequence"/>
</dbReference>